<dbReference type="RefSeq" id="WP_018083417.1">
    <property type="nucleotide sequence ID" value="NZ_AQWM01000031.1"/>
</dbReference>
<dbReference type="PANTHER" id="PTHR38776">
    <property type="entry name" value="MLTA-INTERACTING PROTEIN-RELATED"/>
    <property type="match status" value="1"/>
</dbReference>
<dbReference type="PANTHER" id="PTHR38776:SF1">
    <property type="entry name" value="MLTA-INTERACTING PROTEIN-RELATED"/>
    <property type="match status" value="1"/>
</dbReference>
<keyword evidence="4" id="KW-0472">Membrane</keyword>
<comment type="subcellular location">
    <subcellularLocation>
        <location evidence="1">Cell outer membrane</location>
    </subcellularLocation>
</comment>
<evidence type="ECO:0000256" key="2">
    <source>
        <dbReference type="ARBA" id="ARBA00005722"/>
    </source>
</evidence>
<comment type="caution">
    <text evidence="6">The sequence shown here is derived from an EMBL/GenBank/DDBJ whole genome shotgun (WGS) entry which is preliminary data.</text>
</comment>
<dbReference type="Proteomes" id="UP000017837">
    <property type="component" value="Unassembled WGS sequence"/>
</dbReference>
<keyword evidence="5" id="KW-0998">Cell outer membrane</keyword>
<proteinExistence type="inferred from homology"/>
<dbReference type="PATRIC" id="fig|1121022.4.peg.3509"/>
<dbReference type="GO" id="GO:0009279">
    <property type="term" value="C:cell outer membrane"/>
    <property type="evidence" value="ECO:0007669"/>
    <property type="project" value="UniProtKB-SubCell"/>
</dbReference>
<reference evidence="6 7" key="1">
    <citation type="journal article" date="2014" name="Nature">
        <title>Sequential evolution of bacterial morphology by co-option of a developmental regulator.</title>
        <authorList>
            <person name="Jiang C."/>
            <person name="Brown P.J."/>
            <person name="Ducret A."/>
            <person name="Brun Y.V."/>
        </authorList>
    </citation>
    <scope>NUCLEOTIDE SEQUENCE [LARGE SCALE GENOMIC DNA]</scope>
    <source>
        <strain evidence="6 7">DSM 16100</strain>
    </source>
</reference>
<evidence type="ECO:0008006" key="8">
    <source>
        <dbReference type="Google" id="ProtNLM"/>
    </source>
</evidence>
<sequence length="264" mass="28641">MIVAMPDYSTAPAGITISSAVDHGPGTTSGLPIPQDMAIDIGVVLRDRPAHIGAKTSLHELYPVVEITRNRWQISLDDGGKYSAATLGPVTVGPVLEYRQSFNDHLPSGAHHMPDAFETGGFAVYKTPLGDVEARLRKAINSYQGWSGDLSFDTGGHITPTTGVGLEIRAGWADNSFSNQFFGLRPRAAYHVSLPRFLPNNYYTLGAELTAGHKITPTTTAFIQSSLDRVYGEAWRSPILKTRDVFVLSLGLTWHLGRHSPDSI</sequence>
<dbReference type="STRING" id="1121022.GCA_000376105_03735"/>
<organism evidence="6 7">
    <name type="scientific">Asticcacaulis benevestitus DSM 16100 = ATCC BAA-896</name>
    <dbReference type="NCBI Taxonomy" id="1121022"/>
    <lineage>
        <taxon>Bacteria</taxon>
        <taxon>Pseudomonadati</taxon>
        <taxon>Pseudomonadota</taxon>
        <taxon>Alphaproteobacteria</taxon>
        <taxon>Caulobacterales</taxon>
        <taxon>Caulobacteraceae</taxon>
        <taxon>Asticcacaulis</taxon>
    </lineage>
</organism>
<keyword evidence="3" id="KW-0732">Signal</keyword>
<evidence type="ECO:0000256" key="3">
    <source>
        <dbReference type="ARBA" id="ARBA00022729"/>
    </source>
</evidence>
<comment type="similarity">
    <text evidence="2">Belongs to the MipA/OmpV family.</text>
</comment>
<evidence type="ECO:0000256" key="5">
    <source>
        <dbReference type="ARBA" id="ARBA00023237"/>
    </source>
</evidence>
<evidence type="ECO:0000313" key="6">
    <source>
        <dbReference type="EMBL" id="ESQ87603.1"/>
    </source>
</evidence>
<dbReference type="InterPro" id="IPR010583">
    <property type="entry name" value="MipA"/>
</dbReference>
<protein>
    <recommendedName>
        <fullName evidence="8">TonB-dependent receptor-like beta-barrel domain-containing protein</fullName>
    </recommendedName>
</protein>
<dbReference type="AlphaFoldDB" id="V4R853"/>
<dbReference type="EMBL" id="AWGB01000043">
    <property type="protein sequence ID" value="ESQ87603.1"/>
    <property type="molecule type" value="Genomic_DNA"/>
</dbReference>
<evidence type="ECO:0000313" key="7">
    <source>
        <dbReference type="Proteomes" id="UP000017837"/>
    </source>
</evidence>
<accession>V4R853</accession>
<evidence type="ECO:0000256" key="1">
    <source>
        <dbReference type="ARBA" id="ARBA00004442"/>
    </source>
</evidence>
<name>V4R853_9CAUL</name>
<dbReference type="Pfam" id="PF06629">
    <property type="entry name" value="MipA"/>
    <property type="match status" value="1"/>
</dbReference>
<dbReference type="OrthoDB" id="5462484at2"/>
<keyword evidence="7" id="KW-1185">Reference proteome</keyword>
<evidence type="ECO:0000256" key="4">
    <source>
        <dbReference type="ARBA" id="ARBA00023136"/>
    </source>
</evidence>
<gene>
    <name evidence="6" type="ORF">ABENE_17200</name>
</gene>